<feature type="compositionally biased region" description="Pro residues" evidence="1">
    <location>
        <begin position="123"/>
        <end position="135"/>
    </location>
</feature>
<feature type="compositionally biased region" description="Polar residues" evidence="1">
    <location>
        <begin position="196"/>
        <end position="219"/>
    </location>
</feature>
<evidence type="ECO:0000313" key="4">
    <source>
        <dbReference type="WBParaSite" id="HNAJ_0000754301-mRNA-1"/>
    </source>
</evidence>
<evidence type="ECO:0000313" key="3">
    <source>
        <dbReference type="Proteomes" id="UP000278807"/>
    </source>
</evidence>
<keyword evidence="3" id="KW-1185">Reference proteome</keyword>
<accession>A0A0R3TK72</accession>
<feature type="region of interest" description="Disordered" evidence="1">
    <location>
        <begin position="42"/>
        <end position="89"/>
    </location>
</feature>
<dbReference type="EMBL" id="UZAE01012073">
    <property type="protein sequence ID" value="VDO03399.1"/>
    <property type="molecule type" value="Genomic_DNA"/>
</dbReference>
<dbReference type="OrthoDB" id="193931at2759"/>
<protein>
    <submittedName>
        <fullName evidence="4">Protein kinase domain-containing protein</fullName>
    </submittedName>
</protein>
<reference evidence="2 3" key="2">
    <citation type="submission" date="2018-11" db="EMBL/GenBank/DDBJ databases">
        <authorList>
            <consortium name="Pathogen Informatics"/>
        </authorList>
    </citation>
    <scope>NUCLEOTIDE SEQUENCE [LARGE SCALE GENOMIC DNA]</scope>
</reference>
<sequence>MLLLENPKSGSPMYSYTSPPVNNISSELVSTPSDMLLPGQIPQNPSSMLYTSASPSNFNPSQPKSGYLNPAANNNSTINSNNSGTNNNGAISDIMSHSMMQTPLQPGASNSNIITAGSFYRWPPPPNGPNIPSNPPTSNVSRMPHIAQRRSSGASAAGYRISPHNPPPPSDYSHAQQYYFRQQQQQHKAISETGAYTGSKLSAPGNPSANPSGVSGSSNWKERPHVGKYSLIRTIGKGNFAKVKLAQHVTTGMEASTIIYFHFRQSDTLLRRLANFLFWVEIK</sequence>
<feature type="compositionally biased region" description="Low complexity" evidence="1">
    <location>
        <begin position="149"/>
        <end position="158"/>
    </location>
</feature>
<dbReference type="Proteomes" id="UP000278807">
    <property type="component" value="Unassembled WGS sequence"/>
</dbReference>
<dbReference type="WBParaSite" id="HNAJ_0000754301-mRNA-1">
    <property type="protein sequence ID" value="HNAJ_0000754301-mRNA-1"/>
    <property type="gene ID" value="HNAJ_0000754301"/>
</dbReference>
<feature type="region of interest" description="Disordered" evidence="1">
    <location>
        <begin position="196"/>
        <end position="221"/>
    </location>
</feature>
<name>A0A0R3TK72_RODNA</name>
<feature type="compositionally biased region" description="Low complexity" evidence="1">
    <location>
        <begin position="72"/>
        <end position="89"/>
    </location>
</feature>
<feature type="compositionally biased region" description="Polar residues" evidence="1">
    <location>
        <begin position="42"/>
        <end position="64"/>
    </location>
</feature>
<dbReference type="AlphaFoldDB" id="A0A0R3TK72"/>
<feature type="region of interest" description="Disordered" evidence="1">
    <location>
        <begin position="123"/>
        <end position="174"/>
    </location>
</feature>
<reference evidence="4" key="1">
    <citation type="submission" date="2017-02" db="UniProtKB">
        <authorList>
            <consortium name="WormBaseParasite"/>
        </authorList>
    </citation>
    <scope>IDENTIFICATION</scope>
</reference>
<gene>
    <name evidence="2" type="ORF">HNAJ_LOCUS7539</name>
</gene>
<dbReference type="Gene3D" id="3.30.200.20">
    <property type="entry name" value="Phosphorylase Kinase, domain 1"/>
    <property type="match status" value="1"/>
</dbReference>
<evidence type="ECO:0000313" key="2">
    <source>
        <dbReference type="EMBL" id="VDO03399.1"/>
    </source>
</evidence>
<proteinExistence type="predicted"/>
<organism evidence="4">
    <name type="scientific">Rodentolepis nana</name>
    <name type="common">Dwarf tapeworm</name>
    <name type="synonym">Hymenolepis nana</name>
    <dbReference type="NCBI Taxonomy" id="102285"/>
    <lineage>
        <taxon>Eukaryota</taxon>
        <taxon>Metazoa</taxon>
        <taxon>Spiralia</taxon>
        <taxon>Lophotrochozoa</taxon>
        <taxon>Platyhelminthes</taxon>
        <taxon>Cestoda</taxon>
        <taxon>Eucestoda</taxon>
        <taxon>Cyclophyllidea</taxon>
        <taxon>Hymenolepididae</taxon>
        <taxon>Rodentolepis</taxon>
    </lineage>
</organism>
<dbReference type="STRING" id="102285.A0A0R3TK72"/>
<evidence type="ECO:0000256" key="1">
    <source>
        <dbReference type="SAM" id="MobiDB-lite"/>
    </source>
</evidence>